<accession>B3MJ65</accession>
<keyword evidence="6" id="KW-1185">Reference proteome</keyword>
<dbReference type="OrthoDB" id="7357196at2759"/>
<feature type="signal peptide" evidence="3">
    <location>
        <begin position="1"/>
        <end position="18"/>
    </location>
</feature>
<dbReference type="PROSITE" id="PS00615">
    <property type="entry name" value="C_TYPE_LECTIN_1"/>
    <property type="match status" value="1"/>
</dbReference>
<dbReference type="HOGENOM" id="CLU_049894_10_0_1"/>
<dbReference type="SUPFAM" id="SSF56436">
    <property type="entry name" value="C-type lectin-like"/>
    <property type="match status" value="1"/>
</dbReference>
<dbReference type="AlphaFoldDB" id="B3MJ65"/>
<dbReference type="InParanoid" id="B3MJ65"/>
<evidence type="ECO:0000256" key="1">
    <source>
        <dbReference type="ARBA" id="ARBA00023157"/>
    </source>
</evidence>
<dbReference type="EMBL" id="CH902619">
    <property type="protein sequence ID" value="EDV38159.1"/>
    <property type="molecule type" value="Genomic_DNA"/>
</dbReference>
<evidence type="ECO:0000256" key="3">
    <source>
        <dbReference type="SAM" id="SignalP"/>
    </source>
</evidence>
<evidence type="ECO:0000313" key="6">
    <source>
        <dbReference type="Proteomes" id="UP000007801"/>
    </source>
</evidence>
<dbReference type="PANTHER" id="PTHR22803">
    <property type="entry name" value="MANNOSE, PHOSPHOLIPASE, LECTIN RECEPTOR RELATED"/>
    <property type="match status" value="1"/>
</dbReference>
<dbReference type="Proteomes" id="UP000007801">
    <property type="component" value="Unassembled WGS sequence"/>
</dbReference>
<reference evidence="5 6" key="1">
    <citation type="journal article" date="2007" name="Nature">
        <title>Evolution of genes and genomes on the Drosophila phylogeny.</title>
        <authorList>
            <consortium name="Drosophila 12 Genomes Consortium"/>
            <person name="Clark A.G."/>
            <person name="Eisen M.B."/>
            <person name="Smith D.R."/>
            <person name="Bergman C.M."/>
            <person name="Oliver B."/>
            <person name="Markow T.A."/>
            <person name="Kaufman T.C."/>
            <person name="Kellis M."/>
            <person name="Gelbart W."/>
            <person name="Iyer V.N."/>
            <person name="Pollard D.A."/>
            <person name="Sackton T.B."/>
            <person name="Larracuente A.M."/>
            <person name="Singh N.D."/>
            <person name="Abad J.P."/>
            <person name="Abt D.N."/>
            <person name="Adryan B."/>
            <person name="Aguade M."/>
            <person name="Akashi H."/>
            <person name="Anderson W.W."/>
            <person name="Aquadro C.F."/>
            <person name="Ardell D.H."/>
            <person name="Arguello R."/>
            <person name="Artieri C.G."/>
            <person name="Barbash D.A."/>
            <person name="Barker D."/>
            <person name="Barsanti P."/>
            <person name="Batterham P."/>
            <person name="Batzoglou S."/>
            <person name="Begun D."/>
            <person name="Bhutkar A."/>
            <person name="Blanco E."/>
            <person name="Bosak S.A."/>
            <person name="Bradley R.K."/>
            <person name="Brand A.D."/>
            <person name="Brent M.R."/>
            <person name="Brooks A.N."/>
            <person name="Brown R.H."/>
            <person name="Butlin R.K."/>
            <person name="Caggese C."/>
            <person name="Calvi B.R."/>
            <person name="Bernardo de Carvalho A."/>
            <person name="Caspi A."/>
            <person name="Castrezana S."/>
            <person name="Celniker S.E."/>
            <person name="Chang J.L."/>
            <person name="Chapple C."/>
            <person name="Chatterji S."/>
            <person name="Chinwalla A."/>
            <person name="Civetta A."/>
            <person name="Clifton S.W."/>
            <person name="Comeron J.M."/>
            <person name="Costello J.C."/>
            <person name="Coyne J.A."/>
            <person name="Daub J."/>
            <person name="David R.G."/>
            <person name="Delcher A.L."/>
            <person name="Delehaunty K."/>
            <person name="Do C.B."/>
            <person name="Ebling H."/>
            <person name="Edwards K."/>
            <person name="Eickbush T."/>
            <person name="Evans J.D."/>
            <person name="Filipski A."/>
            <person name="Findeiss S."/>
            <person name="Freyhult E."/>
            <person name="Fulton L."/>
            <person name="Fulton R."/>
            <person name="Garcia A.C."/>
            <person name="Gardiner A."/>
            <person name="Garfield D.A."/>
            <person name="Garvin B.E."/>
            <person name="Gibson G."/>
            <person name="Gilbert D."/>
            <person name="Gnerre S."/>
            <person name="Godfrey J."/>
            <person name="Good R."/>
            <person name="Gotea V."/>
            <person name="Gravely B."/>
            <person name="Greenberg A.J."/>
            <person name="Griffiths-Jones S."/>
            <person name="Gross S."/>
            <person name="Guigo R."/>
            <person name="Gustafson E.A."/>
            <person name="Haerty W."/>
            <person name="Hahn M.W."/>
            <person name="Halligan D.L."/>
            <person name="Halpern A.L."/>
            <person name="Halter G.M."/>
            <person name="Han M.V."/>
            <person name="Heger A."/>
            <person name="Hillier L."/>
            <person name="Hinrichs A.S."/>
            <person name="Holmes I."/>
            <person name="Hoskins R.A."/>
            <person name="Hubisz M.J."/>
            <person name="Hultmark D."/>
            <person name="Huntley M.A."/>
            <person name="Jaffe D.B."/>
            <person name="Jagadeeshan S."/>
            <person name="Jeck W.R."/>
            <person name="Johnson J."/>
            <person name="Jones C.D."/>
            <person name="Jordan W.C."/>
            <person name="Karpen G.H."/>
            <person name="Kataoka E."/>
            <person name="Keightley P.D."/>
            <person name="Kheradpour P."/>
            <person name="Kirkness E.F."/>
            <person name="Koerich L.B."/>
            <person name="Kristiansen K."/>
            <person name="Kudrna D."/>
            <person name="Kulathinal R.J."/>
            <person name="Kumar S."/>
            <person name="Kwok R."/>
            <person name="Lander E."/>
            <person name="Langley C.H."/>
            <person name="Lapoint R."/>
            <person name="Lazzaro B.P."/>
            <person name="Lee S.J."/>
            <person name="Levesque L."/>
            <person name="Li R."/>
            <person name="Lin C.F."/>
            <person name="Lin M.F."/>
            <person name="Lindblad-Toh K."/>
            <person name="Llopart A."/>
            <person name="Long M."/>
            <person name="Low L."/>
            <person name="Lozovsky E."/>
            <person name="Lu J."/>
            <person name="Luo M."/>
            <person name="Machado C.A."/>
            <person name="Makalowski W."/>
            <person name="Marzo M."/>
            <person name="Matsuda M."/>
            <person name="Matzkin L."/>
            <person name="McAllister B."/>
            <person name="McBride C.S."/>
            <person name="McKernan B."/>
            <person name="McKernan K."/>
            <person name="Mendez-Lago M."/>
            <person name="Minx P."/>
            <person name="Mollenhauer M.U."/>
            <person name="Montooth K."/>
            <person name="Mount S.M."/>
            <person name="Mu X."/>
            <person name="Myers E."/>
            <person name="Negre B."/>
            <person name="Newfeld S."/>
            <person name="Nielsen R."/>
            <person name="Noor M.A."/>
            <person name="O'Grady P."/>
            <person name="Pachter L."/>
            <person name="Papaceit M."/>
            <person name="Parisi M.J."/>
            <person name="Parisi M."/>
            <person name="Parts L."/>
            <person name="Pedersen J.S."/>
            <person name="Pesole G."/>
            <person name="Phillippy A.M."/>
            <person name="Ponting C.P."/>
            <person name="Pop M."/>
            <person name="Porcelli D."/>
            <person name="Powell J.R."/>
            <person name="Prohaska S."/>
            <person name="Pruitt K."/>
            <person name="Puig M."/>
            <person name="Quesneville H."/>
            <person name="Ram K.R."/>
            <person name="Rand D."/>
            <person name="Rasmussen M.D."/>
            <person name="Reed L.K."/>
            <person name="Reenan R."/>
            <person name="Reily A."/>
            <person name="Remington K.A."/>
            <person name="Rieger T.T."/>
            <person name="Ritchie M.G."/>
            <person name="Robin C."/>
            <person name="Rogers Y.H."/>
            <person name="Rohde C."/>
            <person name="Rozas J."/>
            <person name="Rubenfield M.J."/>
            <person name="Ruiz A."/>
            <person name="Russo S."/>
            <person name="Salzberg S.L."/>
            <person name="Sanchez-Gracia A."/>
            <person name="Saranga D.J."/>
            <person name="Sato H."/>
            <person name="Schaeffer S.W."/>
            <person name="Schatz M.C."/>
            <person name="Schlenke T."/>
            <person name="Schwartz R."/>
            <person name="Segarra C."/>
            <person name="Singh R.S."/>
            <person name="Sirot L."/>
            <person name="Sirota M."/>
            <person name="Sisneros N.B."/>
            <person name="Smith C.D."/>
            <person name="Smith T.F."/>
            <person name="Spieth J."/>
            <person name="Stage D.E."/>
            <person name="Stark A."/>
            <person name="Stephan W."/>
            <person name="Strausberg R.L."/>
            <person name="Strempel S."/>
            <person name="Sturgill D."/>
            <person name="Sutton G."/>
            <person name="Sutton G.G."/>
            <person name="Tao W."/>
            <person name="Teichmann S."/>
            <person name="Tobari Y.N."/>
            <person name="Tomimura Y."/>
            <person name="Tsolas J.M."/>
            <person name="Valente V.L."/>
            <person name="Venter E."/>
            <person name="Venter J.C."/>
            <person name="Vicario S."/>
            <person name="Vieira F.G."/>
            <person name="Vilella A.J."/>
            <person name="Villasante A."/>
            <person name="Walenz B."/>
            <person name="Wang J."/>
            <person name="Wasserman M."/>
            <person name="Watts T."/>
            <person name="Wilson D."/>
            <person name="Wilson R.K."/>
            <person name="Wing R.A."/>
            <person name="Wolfner M.F."/>
            <person name="Wong A."/>
            <person name="Wong G.K."/>
            <person name="Wu C.I."/>
            <person name="Wu G."/>
            <person name="Yamamoto D."/>
            <person name="Yang H.P."/>
            <person name="Yang S.P."/>
            <person name="Yorke J.A."/>
            <person name="Yoshida K."/>
            <person name="Zdobnov E."/>
            <person name="Zhang P."/>
            <person name="Zhang Y."/>
            <person name="Zimin A.V."/>
            <person name="Baldwin J."/>
            <person name="Abdouelleil A."/>
            <person name="Abdulkadir J."/>
            <person name="Abebe A."/>
            <person name="Abera B."/>
            <person name="Abreu J."/>
            <person name="Acer S.C."/>
            <person name="Aftuck L."/>
            <person name="Alexander A."/>
            <person name="An P."/>
            <person name="Anderson E."/>
            <person name="Anderson S."/>
            <person name="Arachi H."/>
            <person name="Azer M."/>
            <person name="Bachantsang P."/>
            <person name="Barry A."/>
            <person name="Bayul T."/>
            <person name="Berlin A."/>
            <person name="Bessette D."/>
            <person name="Bloom T."/>
            <person name="Blye J."/>
            <person name="Boguslavskiy L."/>
            <person name="Bonnet C."/>
            <person name="Boukhgalter B."/>
            <person name="Bourzgui I."/>
            <person name="Brown A."/>
            <person name="Cahill P."/>
            <person name="Channer S."/>
            <person name="Cheshatsang Y."/>
            <person name="Chuda L."/>
            <person name="Citroen M."/>
            <person name="Collymore A."/>
            <person name="Cooke P."/>
            <person name="Costello M."/>
            <person name="D'Aco K."/>
            <person name="Daza R."/>
            <person name="De Haan G."/>
            <person name="DeGray S."/>
            <person name="DeMaso C."/>
            <person name="Dhargay N."/>
            <person name="Dooley K."/>
            <person name="Dooley E."/>
            <person name="Doricent M."/>
            <person name="Dorje P."/>
            <person name="Dorjee K."/>
            <person name="Dupes A."/>
            <person name="Elong R."/>
            <person name="Falk J."/>
            <person name="Farina A."/>
            <person name="Faro S."/>
            <person name="Ferguson D."/>
            <person name="Fisher S."/>
            <person name="Foley C.D."/>
            <person name="Franke A."/>
            <person name="Friedrich D."/>
            <person name="Gadbois L."/>
            <person name="Gearin G."/>
            <person name="Gearin C.R."/>
            <person name="Giannoukos G."/>
            <person name="Goode T."/>
            <person name="Graham J."/>
            <person name="Grandbois E."/>
            <person name="Grewal S."/>
            <person name="Gyaltsen K."/>
            <person name="Hafez N."/>
            <person name="Hagos B."/>
            <person name="Hall J."/>
            <person name="Henson C."/>
            <person name="Hollinger A."/>
            <person name="Honan T."/>
            <person name="Huard M.D."/>
            <person name="Hughes L."/>
            <person name="Hurhula B."/>
            <person name="Husby M.E."/>
            <person name="Kamat A."/>
            <person name="Kanga B."/>
            <person name="Kashin S."/>
            <person name="Khazanovich D."/>
            <person name="Kisner P."/>
            <person name="Lance K."/>
            <person name="Lara M."/>
            <person name="Lee W."/>
            <person name="Lennon N."/>
            <person name="Letendre F."/>
            <person name="LeVine R."/>
            <person name="Lipovsky A."/>
            <person name="Liu X."/>
            <person name="Liu J."/>
            <person name="Liu S."/>
            <person name="Lokyitsang T."/>
            <person name="Lokyitsang Y."/>
            <person name="Lubonja R."/>
            <person name="Lui A."/>
            <person name="MacDonald P."/>
            <person name="Magnisalis V."/>
            <person name="Maru K."/>
            <person name="Matthews C."/>
            <person name="McCusker W."/>
            <person name="McDonough S."/>
            <person name="Mehta T."/>
            <person name="Meldrim J."/>
            <person name="Meneus L."/>
            <person name="Mihai O."/>
            <person name="Mihalev A."/>
            <person name="Mihova T."/>
            <person name="Mittelman R."/>
            <person name="Mlenga V."/>
            <person name="Montmayeur A."/>
            <person name="Mulrain L."/>
            <person name="Navidi A."/>
            <person name="Naylor J."/>
            <person name="Negash T."/>
            <person name="Nguyen T."/>
            <person name="Nguyen N."/>
            <person name="Nicol R."/>
            <person name="Norbu C."/>
            <person name="Norbu N."/>
            <person name="Novod N."/>
            <person name="O'Neill B."/>
            <person name="Osman S."/>
            <person name="Markiewicz E."/>
            <person name="Oyono O.L."/>
            <person name="Patti C."/>
            <person name="Phunkhang P."/>
            <person name="Pierre F."/>
            <person name="Priest M."/>
            <person name="Raghuraman S."/>
            <person name="Rege F."/>
            <person name="Reyes R."/>
            <person name="Rise C."/>
            <person name="Rogov P."/>
            <person name="Ross K."/>
            <person name="Ryan E."/>
            <person name="Settipalli S."/>
            <person name="Shea T."/>
            <person name="Sherpa N."/>
            <person name="Shi L."/>
            <person name="Shih D."/>
            <person name="Sparrow T."/>
            <person name="Spaulding J."/>
            <person name="Stalker J."/>
            <person name="Stange-Thomann N."/>
            <person name="Stavropoulos S."/>
            <person name="Stone C."/>
            <person name="Strader C."/>
            <person name="Tesfaye S."/>
            <person name="Thomson T."/>
            <person name="Thoulutsang Y."/>
            <person name="Thoulutsang D."/>
            <person name="Topham K."/>
            <person name="Topping I."/>
            <person name="Tsamla T."/>
            <person name="Vassiliev H."/>
            <person name="Vo A."/>
            <person name="Wangchuk T."/>
            <person name="Wangdi T."/>
            <person name="Weiand M."/>
            <person name="Wilkinson J."/>
            <person name="Wilson A."/>
            <person name="Yadav S."/>
            <person name="Young G."/>
            <person name="Yu Q."/>
            <person name="Zembek L."/>
            <person name="Zhong D."/>
            <person name="Zimmer A."/>
            <person name="Zwirko Z."/>
            <person name="Jaffe D.B."/>
            <person name="Alvarez P."/>
            <person name="Brockman W."/>
            <person name="Butler J."/>
            <person name="Chin C."/>
            <person name="Gnerre S."/>
            <person name="Grabherr M."/>
            <person name="Kleber M."/>
            <person name="Mauceli E."/>
            <person name="MacCallum I."/>
        </authorList>
    </citation>
    <scope>NUCLEOTIDE SEQUENCE [LARGE SCALE GENOMIC DNA]</scope>
    <source>
        <strain evidence="6">Tucson 14024-0371.13</strain>
    </source>
</reference>
<feature type="domain" description="C-type lectin" evidence="4">
    <location>
        <begin position="51"/>
        <end position="176"/>
    </location>
</feature>
<feature type="chain" id="PRO_5002790809" description="C-type lectin domain-containing protein" evidence="3">
    <location>
        <begin position="19"/>
        <end position="186"/>
    </location>
</feature>
<dbReference type="CDD" id="cd00037">
    <property type="entry name" value="CLECT"/>
    <property type="match status" value="1"/>
</dbReference>
<dbReference type="InterPro" id="IPR050111">
    <property type="entry name" value="C-type_lectin/snaclec_domain"/>
</dbReference>
<keyword evidence="3" id="KW-0732">Signal</keyword>
<dbReference type="Pfam" id="PF00059">
    <property type="entry name" value="Lectin_C"/>
    <property type="match status" value="1"/>
</dbReference>
<gene>
    <name evidence="5" type="primary">Dana\GF11047</name>
    <name evidence="5" type="synonym">dana_GLEANR_11122</name>
    <name evidence="5" type="ORF">GF11047</name>
</gene>
<proteinExistence type="predicted"/>
<sequence length="186" mass="20994">MQSLFLVSFLLSLAWVLALPDSDSDLSSTTPSGNATSEEPEIPADFSPFAFRDGRFALSAFAKVNWFQAQATCAAYGYTLVSINSEQDQRALRNFLFTFGRNQQQLLYDPLWTSGTDLPNSNSWVWFSNGRALNYLNFQNGLPGYSSDNRNCLAIDGMTGKWINAECRDQRFFICQKRCLFDDDVN</sequence>
<evidence type="ECO:0000313" key="5">
    <source>
        <dbReference type="EMBL" id="EDV38159.1"/>
    </source>
</evidence>
<dbReference type="InterPro" id="IPR018378">
    <property type="entry name" value="C-type_lectin_CS"/>
</dbReference>
<dbReference type="SMART" id="SM00034">
    <property type="entry name" value="CLECT"/>
    <property type="match status" value="1"/>
</dbReference>
<organism evidence="5 6">
    <name type="scientific">Drosophila ananassae</name>
    <name type="common">Fruit fly</name>
    <dbReference type="NCBI Taxonomy" id="7217"/>
    <lineage>
        <taxon>Eukaryota</taxon>
        <taxon>Metazoa</taxon>
        <taxon>Ecdysozoa</taxon>
        <taxon>Arthropoda</taxon>
        <taxon>Hexapoda</taxon>
        <taxon>Insecta</taxon>
        <taxon>Pterygota</taxon>
        <taxon>Neoptera</taxon>
        <taxon>Endopterygota</taxon>
        <taxon>Diptera</taxon>
        <taxon>Brachycera</taxon>
        <taxon>Muscomorpha</taxon>
        <taxon>Ephydroidea</taxon>
        <taxon>Drosophilidae</taxon>
        <taxon>Drosophila</taxon>
        <taxon>Sophophora</taxon>
    </lineage>
</organism>
<name>B3MJ65_DROAN</name>
<dbReference type="STRING" id="7217.B3MJ65"/>
<evidence type="ECO:0000259" key="4">
    <source>
        <dbReference type="PROSITE" id="PS50041"/>
    </source>
</evidence>
<feature type="compositionally biased region" description="Low complexity" evidence="2">
    <location>
        <begin position="23"/>
        <end position="32"/>
    </location>
</feature>
<evidence type="ECO:0000256" key="2">
    <source>
        <dbReference type="SAM" id="MobiDB-lite"/>
    </source>
</evidence>
<protein>
    <recommendedName>
        <fullName evidence="4">C-type lectin domain-containing protein</fullName>
    </recommendedName>
</protein>
<dbReference type="GeneID" id="6493913"/>
<dbReference type="InterPro" id="IPR016187">
    <property type="entry name" value="CTDL_fold"/>
</dbReference>
<feature type="region of interest" description="Disordered" evidence="2">
    <location>
        <begin position="23"/>
        <end position="43"/>
    </location>
</feature>
<dbReference type="InterPro" id="IPR001304">
    <property type="entry name" value="C-type_lectin-like"/>
</dbReference>
<dbReference type="InterPro" id="IPR016186">
    <property type="entry name" value="C-type_lectin-like/link_sf"/>
</dbReference>
<dbReference type="OMA" id="NGINGLW"/>
<dbReference type="Gene3D" id="3.10.100.10">
    <property type="entry name" value="Mannose-Binding Protein A, subunit A"/>
    <property type="match status" value="1"/>
</dbReference>
<dbReference type="KEGG" id="dan:6493913"/>
<keyword evidence="1" id="KW-1015">Disulfide bond</keyword>
<dbReference type="FunCoup" id="B3MJ65">
    <property type="interactions" value="3"/>
</dbReference>
<dbReference type="PROSITE" id="PS50041">
    <property type="entry name" value="C_TYPE_LECTIN_2"/>
    <property type="match status" value="1"/>
</dbReference>
<dbReference type="eggNOG" id="KOG4297">
    <property type="taxonomic scope" value="Eukaryota"/>
</dbReference>
<dbReference type="PhylomeDB" id="B3MJ65"/>